<dbReference type="InterPro" id="IPR036890">
    <property type="entry name" value="HATPase_C_sf"/>
</dbReference>
<evidence type="ECO:0000256" key="7">
    <source>
        <dbReference type="ARBA" id="ARBA00022643"/>
    </source>
</evidence>
<keyword evidence="12" id="KW-0157">Chromophore</keyword>
<dbReference type="SMART" id="SM00086">
    <property type="entry name" value="PAC"/>
    <property type="match status" value="1"/>
</dbReference>
<evidence type="ECO:0000256" key="8">
    <source>
        <dbReference type="ARBA" id="ARBA00022679"/>
    </source>
</evidence>
<evidence type="ECO:0000256" key="5">
    <source>
        <dbReference type="ARBA" id="ARBA00022606"/>
    </source>
</evidence>
<keyword evidence="10" id="KW-0418">Kinase</keyword>
<evidence type="ECO:0000256" key="2">
    <source>
        <dbReference type="ARBA" id="ARBA00012438"/>
    </source>
</evidence>
<dbReference type="Gene3D" id="3.30.565.10">
    <property type="entry name" value="Histidine kinase-like ATPase, C-terminal domain"/>
    <property type="match status" value="1"/>
</dbReference>
<feature type="region of interest" description="Disordered" evidence="14">
    <location>
        <begin position="1"/>
        <end position="23"/>
    </location>
</feature>
<organism evidence="17 18">
    <name type="scientific">Qipengyuania benthica</name>
    <dbReference type="NCBI Taxonomy" id="3067651"/>
    <lineage>
        <taxon>Bacteria</taxon>
        <taxon>Pseudomonadati</taxon>
        <taxon>Pseudomonadota</taxon>
        <taxon>Alphaproteobacteria</taxon>
        <taxon>Sphingomonadales</taxon>
        <taxon>Erythrobacteraceae</taxon>
        <taxon>Qipengyuania</taxon>
    </lineage>
</organism>
<feature type="domain" description="PAS" evidence="15">
    <location>
        <begin position="62"/>
        <end position="112"/>
    </location>
</feature>
<comment type="caution">
    <text evidence="17">The sequence shown here is derived from an EMBL/GenBank/DDBJ whole genome shotgun (WGS) entry which is preliminary data.</text>
</comment>
<evidence type="ECO:0000256" key="4">
    <source>
        <dbReference type="ARBA" id="ARBA00022553"/>
    </source>
</evidence>
<dbReference type="CDD" id="cd00130">
    <property type="entry name" value="PAS"/>
    <property type="match status" value="1"/>
</dbReference>
<dbReference type="NCBIfam" id="NF010077">
    <property type="entry name" value="PRK13559.1"/>
    <property type="match status" value="1"/>
</dbReference>
<dbReference type="Pfam" id="PF07536">
    <property type="entry name" value="HWE_HK"/>
    <property type="match status" value="1"/>
</dbReference>
<dbReference type="RefSeq" id="WP_305928838.1">
    <property type="nucleotide sequence ID" value="NZ_JAVAIL010000001.1"/>
</dbReference>
<sequence length="359" mass="39115">MKDHTDPRASRPAQSYTAFDEPGDRIGVEHAADAFPGSPGMLFKQAMAQTRMSICLTDPHLEDNPIVFANRAFRELTGYEDDELVGRNCRFLQGPKTDPAPIAAMREAIANEDVVIVELLNYRKDGSTFWNALHLGPIYDETGKLAYFFGSQWDVTDLRVARAEEQHARMMARELSHRMKNMFAVISGIVNVTGRMRGVQREAAEINDRIQALGRAYETTLDDAASGTIEIGNAIHAILDPYGRKGAPLELTGNGARVPFSVVSIVGLVLHELAANATKYGAWVTDAGSVRVDWNSPGPDETLIIEWSESGGPPIDPGSIELGTGSAIVDRILRAASGNIERRWNSLGFEAIVTIPLGG</sequence>
<dbReference type="EMBL" id="JAVAIL010000001">
    <property type="protein sequence ID" value="MDP4538716.1"/>
    <property type="molecule type" value="Genomic_DNA"/>
</dbReference>
<dbReference type="Gene3D" id="3.30.450.20">
    <property type="entry name" value="PAS domain"/>
    <property type="match status" value="1"/>
</dbReference>
<keyword evidence="4" id="KW-0597">Phosphoprotein</keyword>
<dbReference type="SUPFAM" id="SSF55785">
    <property type="entry name" value="PYP-like sensor domain (PAS domain)"/>
    <property type="match status" value="1"/>
</dbReference>
<dbReference type="SMART" id="SM00911">
    <property type="entry name" value="HWE_HK"/>
    <property type="match status" value="1"/>
</dbReference>
<dbReference type="Proteomes" id="UP001235664">
    <property type="component" value="Unassembled WGS sequence"/>
</dbReference>
<accession>A0ABT9H5X1</accession>
<keyword evidence="9" id="KW-0547">Nucleotide-binding</keyword>
<keyword evidence="7" id="KW-0288">FMN</keyword>
<feature type="domain" description="PAC" evidence="16">
    <location>
        <begin position="115"/>
        <end position="167"/>
    </location>
</feature>
<evidence type="ECO:0000256" key="6">
    <source>
        <dbReference type="ARBA" id="ARBA00022630"/>
    </source>
</evidence>
<dbReference type="InterPro" id="IPR000700">
    <property type="entry name" value="PAS-assoc_C"/>
</dbReference>
<keyword evidence="3" id="KW-0600">Photoreceptor protein</keyword>
<gene>
    <name evidence="17" type="ORF">Q9K01_03655</name>
</gene>
<dbReference type="PROSITE" id="PS50113">
    <property type="entry name" value="PAC"/>
    <property type="match status" value="1"/>
</dbReference>
<keyword evidence="13" id="KW-0675">Receptor</keyword>
<evidence type="ECO:0000256" key="11">
    <source>
        <dbReference type="ARBA" id="ARBA00022840"/>
    </source>
</evidence>
<dbReference type="PANTHER" id="PTHR47429:SF2">
    <property type="entry name" value="PROTEIN TWIN LOV 1"/>
    <property type="match status" value="1"/>
</dbReference>
<comment type="catalytic activity">
    <reaction evidence="1">
        <text>ATP + protein L-histidine = ADP + protein N-phospho-L-histidine.</text>
        <dbReference type="EC" id="2.7.13.3"/>
    </reaction>
</comment>
<dbReference type="PROSITE" id="PS50112">
    <property type="entry name" value="PAS"/>
    <property type="match status" value="1"/>
</dbReference>
<evidence type="ECO:0000256" key="9">
    <source>
        <dbReference type="ARBA" id="ARBA00022741"/>
    </source>
</evidence>
<evidence type="ECO:0000259" key="15">
    <source>
        <dbReference type="PROSITE" id="PS50112"/>
    </source>
</evidence>
<dbReference type="Pfam" id="PF13426">
    <property type="entry name" value="PAS_9"/>
    <property type="match status" value="1"/>
</dbReference>
<evidence type="ECO:0000256" key="14">
    <source>
        <dbReference type="SAM" id="MobiDB-lite"/>
    </source>
</evidence>
<name>A0ABT9H5X1_9SPHN</name>
<dbReference type="InterPro" id="IPR001610">
    <property type="entry name" value="PAC"/>
</dbReference>
<dbReference type="InterPro" id="IPR000014">
    <property type="entry name" value="PAS"/>
</dbReference>
<dbReference type="InterPro" id="IPR011102">
    <property type="entry name" value="Sig_transdc_His_kinase_HWE"/>
</dbReference>
<evidence type="ECO:0000256" key="12">
    <source>
        <dbReference type="ARBA" id="ARBA00022991"/>
    </source>
</evidence>
<dbReference type="InterPro" id="IPR035965">
    <property type="entry name" value="PAS-like_dom_sf"/>
</dbReference>
<evidence type="ECO:0000256" key="10">
    <source>
        <dbReference type="ARBA" id="ARBA00022777"/>
    </source>
</evidence>
<evidence type="ECO:0000313" key="18">
    <source>
        <dbReference type="Proteomes" id="UP001235664"/>
    </source>
</evidence>
<protein>
    <recommendedName>
        <fullName evidence="2">histidine kinase</fullName>
        <ecNumber evidence="2">2.7.13.3</ecNumber>
    </recommendedName>
</protein>
<keyword evidence="5" id="KW-0716">Sensory transduction</keyword>
<evidence type="ECO:0000313" key="17">
    <source>
        <dbReference type="EMBL" id="MDP4538716.1"/>
    </source>
</evidence>
<dbReference type="PANTHER" id="PTHR47429">
    <property type="entry name" value="PROTEIN TWIN LOV 1"/>
    <property type="match status" value="1"/>
</dbReference>
<evidence type="ECO:0000256" key="13">
    <source>
        <dbReference type="ARBA" id="ARBA00023170"/>
    </source>
</evidence>
<evidence type="ECO:0000256" key="1">
    <source>
        <dbReference type="ARBA" id="ARBA00000085"/>
    </source>
</evidence>
<evidence type="ECO:0000259" key="16">
    <source>
        <dbReference type="PROSITE" id="PS50113"/>
    </source>
</evidence>
<keyword evidence="6" id="KW-0285">Flavoprotein</keyword>
<proteinExistence type="predicted"/>
<dbReference type="NCBIfam" id="TIGR00229">
    <property type="entry name" value="sensory_box"/>
    <property type="match status" value="1"/>
</dbReference>
<keyword evidence="8" id="KW-0808">Transferase</keyword>
<keyword evidence="11" id="KW-0067">ATP-binding</keyword>
<dbReference type="EC" id="2.7.13.3" evidence="2"/>
<evidence type="ECO:0000256" key="3">
    <source>
        <dbReference type="ARBA" id="ARBA00022543"/>
    </source>
</evidence>
<keyword evidence="18" id="KW-1185">Reference proteome</keyword>
<reference evidence="17 18" key="1">
    <citation type="submission" date="2023-08" db="EMBL/GenBank/DDBJ databases">
        <title>genomic of DY56.</title>
        <authorList>
            <person name="Wang Y."/>
        </authorList>
    </citation>
    <scope>NUCLEOTIDE SEQUENCE [LARGE SCALE GENOMIC DNA]</scope>
    <source>
        <strain evidence="17 18">DY56-A-20</strain>
    </source>
</reference>